<organism evidence="3 4">
    <name type="scientific">Zancudomyces culisetae</name>
    <name type="common">Gut fungus</name>
    <name type="synonym">Smittium culisetae</name>
    <dbReference type="NCBI Taxonomy" id="1213189"/>
    <lineage>
        <taxon>Eukaryota</taxon>
        <taxon>Fungi</taxon>
        <taxon>Fungi incertae sedis</taxon>
        <taxon>Zoopagomycota</taxon>
        <taxon>Kickxellomycotina</taxon>
        <taxon>Harpellomycetes</taxon>
        <taxon>Harpellales</taxon>
        <taxon>Legeriomycetaceae</taxon>
        <taxon>Zancudomyces</taxon>
    </lineage>
</organism>
<gene>
    <name evidence="3" type="ORF">AX774_g4238</name>
</gene>
<evidence type="ECO:0000313" key="4">
    <source>
        <dbReference type="Proteomes" id="UP000188320"/>
    </source>
</evidence>
<protein>
    <submittedName>
        <fullName evidence="3">Uncharacterized protein</fullName>
    </submittedName>
</protein>
<evidence type="ECO:0000313" key="3">
    <source>
        <dbReference type="EMBL" id="OMH82290.1"/>
    </source>
</evidence>
<evidence type="ECO:0000256" key="1">
    <source>
        <dbReference type="SAM" id="MobiDB-lite"/>
    </source>
</evidence>
<evidence type="ECO:0000256" key="2">
    <source>
        <dbReference type="SAM" id="SignalP"/>
    </source>
</evidence>
<comment type="caution">
    <text evidence="3">The sequence shown here is derived from an EMBL/GenBank/DDBJ whole genome shotgun (WGS) entry which is preliminary data.</text>
</comment>
<name>A0A1R1PMU4_ZANCU</name>
<reference evidence="4" key="1">
    <citation type="submission" date="2017-01" db="EMBL/GenBank/DDBJ databases">
        <authorList>
            <person name="Wang Y."/>
            <person name="White M."/>
            <person name="Kvist S."/>
            <person name="Moncalvo J.-M."/>
        </authorList>
    </citation>
    <scope>NUCLEOTIDE SEQUENCE [LARGE SCALE GENOMIC DNA]</scope>
    <source>
        <strain evidence="4">COL-18-3</strain>
    </source>
</reference>
<feature type="region of interest" description="Disordered" evidence="1">
    <location>
        <begin position="27"/>
        <end position="49"/>
    </location>
</feature>
<keyword evidence="2" id="KW-0732">Signal</keyword>
<keyword evidence="4" id="KW-1185">Reference proteome</keyword>
<dbReference type="Proteomes" id="UP000188320">
    <property type="component" value="Unassembled WGS sequence"/>
</dbReference>
<proteinExistence type="predicted"/>
<feature type="signal peptide" evidence="2">
    <location>
        <begin position="1"/>
        <end position="17"/>
    </location>
</feature>
<feature type="chain" id="PRO_5012774204" evidence="2">
    <location>
        <begin position="18"/>
        <end position="146"/>
    </location>
</feature>
<accession>A0A1R1PMU4</accession>
<dbReference type="EMBL" id="LSSK01000698">
    <property type="protein sequence ID" value="OMH82290.1"/>
    <property type="molecule type" value="Genomic_DNA"/>
</dbReference>
<dbReference type="AlphaFoldDB" id="A0A1R1PMU4"/>
<sequence>MIKSAVLTALVLSSTFAYSVQDSQNAQNAQNQDVQGSGKSSVNESKFNEMRPKKRRMQMILFRSTKFRLPQGTFYARPNKCYSASQFRGVRMGNVRGKKGVVMFCTLPNCMGRCHVVSRRITSQISDFSYQIRGYATSYAWISPYF</sequence>